<dbReference type="InterPro" id="IPR044859">
    <property type="entry name" value="Allene_oxi_cyc_Dirigent"/>
</dbReference>
<evidence type="ECO:0000256" key="7">
    <source>
        <dbReference type="SAM" id="SignalP"/>
    </source>
</evidence>
<dbReference type="PROSITE" id="PS51375">
    <property type="entry name" value="PPR"/>
    <property type="match status" value="5"/>
</dbReference>
<dbReference type="GO" id="GO:0003723">
    <property type="term" value="F:RNA binding"/>
    <property type="evidence" value="ECO:0007669"/>
    <property type="project" value="InterPro"/>
</dbReference>
<feature type="chain" id="PRO_5002274743" description="Dirigent protein" evidence="7">
    <location>
        <begin position="22"/>
        <end position="790"/>
    </location>
</feature>
<comment type="subunit">
    <text evidence="3">Homodimer.</text>
</comment>
<keyword evidence="9" id="KW-1185">Reference proteome</keyword>
<dbReference type="GO" id="GO:0009451">
    <property type="term" value="P:RNA modification"/>
    <property type="evidence" value="ECO:0007669"/>
    <property type="project" value="InterPro"/>
</dbReference>
<evidence type="ECO:0000256" key="2">
    <source>
        <dbReference type="ARBA" id="ARBA00010746"/>
    </source>
</evidence>
<proteinExistence type="inferred from homology"/>
<keyword evidence="5" id="KW-0677">Repeat</keyword>
<name>A0A0D3DWA2_BRAOL</name>
<evidence type="ECO:0000313" key="8">
    <source>
        <dbReference type="EnsemblPlants" id="Bo8g102030.1"/>
    </source>
</evidence>
<sequence length="790" mass="88055">MAKAEVSRLLFLLVTIIPLAAQGSRLYSWANQLEESGKDKVTNLQFYFHDTLSGKNPTAVKVAQAADSEKSPTLFGSVFMVDDALTETADPKSKLVGRAQGLYGSSCKEELGLLMAMSFCFEDGPYKDSTISMIGKNSAMNPVREMPIVGGTGMFRMARGYAIAQTHCQKVKVGDNDRKGGPWAKELGPKVNTERGLMIQFQKTRSGFLTHPAAEQVSYDFAPANLAAVKPFRLDSSLLPWWFLPPMPISNPRKRPICVARSFLSRNATKEELSQAVSRLESLTEQGVRLPFEVLASLLQRCGDTRSLKQGRWIHRHLKITGFKRPNTLLSNHLIGMYMNCGKPIDACKVFDRMLTRNLYSWNNMVSGFVKSGMLVRAREVFDSMPERDVVSWNTMVVGYARNGNLNEALLFYRELTRSGIKYNEFSFAGLLTTCVKSRELQLTGQAHGQVLVAGFLSNVVLSCSIIDAYAKCGEMESAKRCFDEMSVKDYYIWTTLISGYARVGDMEAANELFTEFPEKDPVSWAALIAGYVRQGSGDRALQLFRKMIALRVKPEQFTFSSCLCASASSLGHGKQIHGYMIRTNVSPNAIVTSSLIDMYSKSGRLEAGERVFDLCGGDKRDCVVWNTMMSALAQHGLGHKALRVLDDMINLRVHPNRTTLAVILSACSNSGLVEEGARWFDSLTADYGIVPDQEHYSCLVDLLGRAGCFEELMSRIEKMPFRPDEHIWNAILGVSRIHGNMELEKKAAEELMKLDAEQKEEASRRCIFCKFSSHEDCTLLKACKSRGKL</sequence>
<dbReference type="Pfam" id="PF13041">
    <property type="entry name" value="PPR_2"/>
    <property type="match status" value="3"/>
</dbReference>
<comment type="subcellular location">
    <subcellularLocation>
        <location evidence="1">Secreted</location>
    </subcellularLocation>
</comment>
<evidence type="ECO:0000256" key="6">
    <source>
        <dbReference type="PROSITE-ProRule" id="PRU00708"/>
    </source>
</evidence>
<feature type="repeat" description="PPR" evidence="6">
    <location>
        <begin position="521"/>
        <end position="555"/>
    </location>
</feature>
<evidence type="ECO:0000256" key="3">
    <source>
        <dbReference type="ARBA" id="ARBA00011738"/>
    </source>
</evidence>
<comment type="similarity">
    <text evidence="2">Belongs to the plant dirigent protein family.</text>
</comment>
<dbReference type="PANTHER" id="PTHR47926:SF465">
    <property type="entry name" value="PENTATRICOPEPTIDE REPEAT (PPR-LIKE) SUPERFAMILY PROTEIN"/>
    <property type="match status" value="1"/>
</dbReference>
<dbReference type="GO" id="GO:0099402">
    <property type="term" value="P:plant organ development"/>
    <property type="evidence" value="ECO:0007669"/>
    <property type="project" value="UniProtKB-ARBA"/>
</dbReference>
<dbReference type="Proteomes" id="UP000032141">
    <property type="component" value="Chromosome C8"/>
</dbReference>
<reference evidence="8 9" key="1">
    <citation type="journal article" date="2014" name="Genome Biol.">
        <title>Transcriptome and methylome profiling reveals relics of genome dominance in the mesopolyploid Brassica oleracea.</title>
        <authorList>
            <person name="Parkin I.A."/>
            <person name="Koh C."/>
            <person name="Tang H."/>
            <person name="Robinson S.J."/>
            <person name="Kagale S."/>
            <person name="Clarke W.E."/>
            <person name="Town C.D."/>
            <person name="Nixon J."/>
            <person name="Krishnakumar V."/>
            <person name="Bidwell S.L."/>
            <person name="Denoeud F."/>
            <person name="Belcram H."/>
            <person name="Links M.G."/>
            <person name="Just J."/>
            <person name="Clarke C."/>
            <person name="Bender T."/>
            <person name="Huebert T."/>
            <person name="Mason A.S."/>
            <person name="Pires J.C."/>
            <person name="Barker G."/>
            <person name="Moore J."/>
            <person name="Walley P.G."/>
            <person name="Manoli S."/>
            <person name="Batley J."/>
            <person name="Edwards D."/>
            <person name="Nelson M.N."/>
            <person name="Wang X."/>
            <person name="Paterson A.H."/>
            <person name="King G."/>
            <person name="Bancroft I."/>
            <person name="Chalhoub B."/>
            <person name="Sharpe A.G."/>
        </authorList>
    </citation>
    <scope>NUCLEOTIDE SEQUENCE</scope>
    <source>
        <strain evidence="8 9">cv. TO1000</strain>
    </source>
</reference>
<dbReference type="Pfam" id="PF03018">
    <property type="entry name" value="Dirigent"/>
    <property type="match status" value="1"/>
</dbReference>
<evidence type="ECO:0000313" key="9">
    <source>
        <dbReference type="Proteomes" id="UP000032141"/>
    </source>
</evidence>
<dbReference type="InterPro" id="IPR046960">
    <property type="entry name" value="PPR_At4g14850-like_plant"/>
</dbReference>
<dbReference type="HOGENOM" id="CLU_355412_0_0_1"/>
<dbReference type="AlphaFoldDB" id="A0A0D3DWA2"/>
<feature type="repeat" description="PPR" evidence="6">
    <location>
        <begin position="622"/>
        <end position="656"/>
    </location>
</feature>
<dbReference type="OMA" id="CHCNLVE"/>
<dbReference type="FunFam" id="1.25.40.10:FF:000158">
    <property type="entry name" value="pentatricopeptide repeat-containing protein At2g33680"/>
    <property type="match status" value="1"/>
</dbReference>
<reference evidence="8" key="2">
    <citation type="submission" date="2015-03" db="UniProtKB">
        <authorList>
            <consortium name="EnsemblPlants"/>
        </authorList>
    </citation>
    <scope>IDENTIFICATION</scope>
</reference>
<protein>
    <recommendedName>
        <fullName evidence="10">Dirigent protein</fullName>
    </recommendedName>
</protein>
<dbReference type="Pfam" id="PF01535">
    <property type="entry name" value="PPR"/>
    <property type="match status" value="4"/>
</dbReference>
<evidence type="ECO:0000256" key="1">
    <source>
        <dbReference type="ARBA" id="ARBA00004613"/>
    </source>
</evidence>
<dbReference type="PANTHER" id="PTHR47926">
    <property type="entry name" value="PENTATRICOPEPTIDE REPEAT-CONTAINING PROTEIN"/>
    <property type="match status" value="1"/>
</dbReference>
<feature type="repeat" description="PPR" evidence="6">
    <location>
        <begin position="490"/>
        <end position="520"/>
    </location>
</feature>
<dbReference type="NCBIfam" id="TIGR00756">
    <property type="entry name" value="PPR"/>
    <property type="match status" value="6"/>
</dbReference>
<dbReference type="GO" id="GO:0009699">
    <property type="term" value="P:phenylpropanoid biosynthetic process"/>
    <property type="evidence" value="ECO:0007669"/>
    <property type="project" value="UniProtKB-ARBA"/>
</dbReference>
<dbReference type="Gene3D" id="1.25.40.10">
    <property type="entry name" value="Tetratricopeptide repeat domain"/>
    <property type="match status" value="5"/>
</dbReference>
<dbReference type="InterPro" id="IPR002885">
    <property type="entry name" value="PPR_rpt"/>
</dbReference>
<accession>A0A0D3DWA2</accession>
<dbReference type="eggNOG" id="KOG4197">
    <property type="taxonomic scope" value="Eukaryota"/>
</dbReference>
<keyword evidence="4" id="KW-0964">Secreted</keyword>
<dbReference type="EnsemblPlants" id="Bo8g102030.1">
    <property type="protein sequence ID" value="Bo8g102030.1"/>
    <property type="gene ID" value="Bo8g102030"/>
</dbReference>
<dbReference type="GO" id="GO:0005576">
    <property type="term" value="C:extracellular region"/>
    <property type="evidence" value="ECO:0007669"/>
    <property type="project" value="UniProtKB-SubCell"/>
</dbReference>
<keyword evidence="7" id="KW-0732">Signal</keyword>
<evidence type="ECO:0000256" key="5">
    <source>
        <dbReference type="ARBA" id="ARBA00022737"/>
    </source>
</evidence>
<dbReference type="FunFam" id="1.25.40.10:FF:000442">
    <property type="entry name" value="Pentatricopeptide repeat-containing protein At3g49710"/>
    <property type="match status" value="1"/>
</dbReference>
<dbReference type="InterPro" id="IPR011990">
    <property type="entry name" value="TPR-like_helical_dom_sf"/>
</dbReference>
<organism evidence="8 9">
    <name type="scientific">Brassica oleracea var. oleracea</name>
    <dbReference type="NCBI Taxonomy" id="109376"/>
    <lineage>
        <taxon>Eukaryota</taxon>
        <taxon>Viridiplantae</taxon>
        <taxon>Streptophyta</taxon>
        <taxon>Embryophyta</taxon>
        <taxon>Tracheophyta</taxon>
        <taxon>Spermatophyta</taxon>
        <taxon>Magnoliopsida</taxon>
        <taxon>eudicotyledons</taxon>
        <taxon>Gunneridae</taxon>
        <taxon>Pentapetalae</taxon>
        <taxon>rosids</taxon>
        <taxon>malvids</taxon>
        <taxon>Brassicales</taxon>
        <taxon>Brassicaceae</taxon>
        <taxon>Brassiceae</taxon>
        <taxon>Brassica</taxon>
    </lineage>
</organism>
<feature type="signal peptide" evidence="7">
    <location>
        <begin position="1"/>
        <end position="21"/>
    </location>
</feature>
<feature type="repeat" description="PPR" evidence="6">
    <location>
        <begin position="389"/>
        <end position="423"/>
    </location>
</feature>
<dbReference type="Gene3D" id="2.40.480.10">
    <property type="entry name" value="Allene oxide cyclase-like"/>
    <property type="match status" value="1"/>
</dbReference>
<evidence type="ECO:0000256" key="4">
    <source>
        <dbReference type="ARBA" id="ARBA00022525"/>
    </source>
</evidence>
<evidence type="ECO:0008006" key="10">
    <source>
        <dbReference type="Google" id="ProtNLM"/>
    </source>
</evidence>
<dbReference type="Gramene" id="Bo8g102030.1">
    <property type="protein sequence ID" value="Bo8g102030.1"/>
    <property type="gene ID" value="Bo8g102030"/>
</dbReference>
<dbReference type="InterPro" id="IPR004265">
    <property type="entry name" value="Dirigent"/>
</dbReference>
<feature type="repeat" description="PPR" evidence="6">
    <location>
        <begin position="358"/>
        <end position="388"/>
    </location>
</feature>